<dbReference type="Proteomes" id="UP001465668">
    <property type="component" value="Unassembled WGS sequence"/>
</dbReference>
<sequence length="106" mass="11768">MPHLEESNPRQSARAPIVRGDEANDADSIHITNDVSTSGSQESDDLNDRHYARDVQDLPAAGCPGLDEPQRCQMYPLWDGSIGSFIISRTALGGWKFGYEFGCRWI</sequence>
<accession>A0ABR2Y1W2</accession>
<evidence type="ECO:0000313" key="3">
    <source>
        <dbReference type="Proteomes" id="UP001465668"/>
    </source>
</evidence>
<protein>
    <submittedName>
        <fullName evidence="2">Uncharacterized protein</fullName>
    </submittedName>
</protein>
<keyword evidence="3" id="KW-1185">Reference proteome</keyword>
<comment type="caution">
    <text evidence="2">The sequence shown here is derived from an EMBL/GenBank/DDBJ whole genome shotgun (WGS) entry which is preliminary data.</text>
</comment>
<gene>
    <name evidence="2" type="ORF">SCAR479_03189</name>
</gene>
<proteinExistence type="predicted"/>
<evidence type="ECO:0000256" key="1">
    <source>
        <dbReference type="SAM" id="MobiDB-lite"/>
    </source>
</evidence>
<name>A0ABR2Y1W2_9PEZI</name>
<feature type="compositionally biased region" description="Polar residues" evidence="1">
    <location>
        <begin position="30"/>
        <end position="41"/>
    </location>
</feature>
<feature type="region of interest" description="Disordered" evidence="1">
    <location>
        <begin position="1"/>
        <end position="46"/>
    </location>
</feature>
<evidence type="ECO:0000313" key="2">
    <source>
        <dbReference type="EMBL" id="KAK9780065.1"/>
    </source>
</evidence>
<dbReference type="EMBL" id="JARVKM010000008">
    <property type="protein sequence ID" value="KAK9780065.1"/>
    <property type="molecule type" value="Genomic_DNA"/>
</dbReference>
<organism evidence="2 3">
    <name type="scientific">Seiridium cardinale</name>
    <dbReference type="NCBI Taxonomy" id="138064"/>
    <lineage>
        <taxon>Eukaryota</taxon>
        <taxon>Fungi</taxon>
        <taxon>Dikarya</taxon>
        <taxon>Ascomycota</taxon>
        <taxon>Pezizomycotina</taxon>
        <taxon>Sordariomycetes</taxon>
        <taxon>Xylariomycetidae</taxon>
        <taxon>Amphisphaeriales</taxon>
        <taxon>Sporocadaceae</taxon>
        <taxon>Seiridium</taxon>
    </lineage>
</organism>
<reference evidence="2 3" key="1">
    <citation type="submission" date="2024-02" db="EMBL/GenBank/DDBJ databases">
        <title>First draft genome assembly of two strains of Seiridium cardinale.</title>
        <authorList>
            <person name="Emiliani G."/>
            <person name="Scali E."/>
        </authorList>
    </citation>
    <scope>NUCLEOTIDE SEQUENCE [LARGE SCALE GENOMIC DNA]</scope>
    <source>
        <strain evidence="2 3">BM-138-000479</strain>
    </source>
</reference>